<evidence type="ECO:0000256" key="4">
    <source>
        <dbReference type="ARBA" id="ARBA00022670"/>
    </source>
</evidence>
<keyword evidence="8" id="KW-0256">Endoplasmic reticulum</keyword>
<evidence type="ECO:0000256" key="1">
    <source>
        <dbReference type="ARBA" id="ARBA00001947"/>
    </source>
</evidence>
<dbReference type="EMBL" id="MTYJ01000284">
    <property type="protein sequence ID" value="OWA52743.1"/>
    <property type="molecule type" value="Genomic_DNA"/>
</dbReference>
<feature type="transmembrane region" description="Helical" evidence="16">
    <location>
        <begin position="645"/>
        <end position="666"/>
    </location>
</feature>
<keyword evidence="13" id="KW-0325">Glycoprotein</keyword>
<evidence type="ECO:0000256" key="3">
    <source>
        <dbReference type="ARBA" id="ARBA00010918"/>
    </source>
</evidence>
<keyword evidence="12 16" id="KW-0472">Membrane</keyword>
<dbReference type="SUPFAM" id="SSF53187">
    <property type="entry name" value="Zn-dependent exopeptidases"/>
    <property type="match status" value="1"/>
</dbReference>
<evidence type="ECO:0000256" key="15">
    <source>
        <dbReference type="SAM" id="MobiDB-lite"/>
    </source>
</evidence>
<dbReference type="GO" id="GO:0046872">
    <property type="term" value="F:metal ion binding"/>
    <property type="evidence" value="ECO:0007669"/>
    <property type="project" value="UniProtKB-KW"/>
</dbReference>
<feature type="transmembrane region" description="Helical" evidence="16">
    <location>
        <begin position="539"/>
        <end position="558"/>
    </location>
</feature>
<dbReference type="InterPro" id="IPR048024">
    <property type="entry name" value="Fxna-like_M28_dom"/>
</dbReference>
<feature type="region of interest" description="Disordered" evidence="15">
    <location>
        <begin position="1"/>
        <end position="30"/>
    </location>
</feature>
<dbReference type="OrthoDB" id="76293at2759"/>
<evidence type="ECO:0000256" key="6">
    <source>
        <dbReference type="ARBA" id="ARBA00022723"/>
    </source>
</evidence>
<evidence type="ECO:0000259" key="19">
    <source>
        <dbReference type="Pfam" id="PF22249"/>
    </source>
</evidence>
<evidence type="ECO:0000256" key="12">
    <source>
        <dbReference type="ARBA" id="ARBA00023136"/>
    </source>
</evidence>
<dbReference type="InterPro" id="IPR053973">
    <property type="entry name" value="ERMP1-like_C"/>
</dbReference>
<feature type="transmembrane region" description="Helical" evidence="16">
    <location>
        <begin position="514"/>
        <end position="533"/>
    </location>
</feature>
<evidence type="ECO:0000256" key="9">
    <source>
        <dbReference type="ARBA" id="ARBA00022833"/>
    </source>
</evidence>
<evidence type="ECO:0000259" key="18">
    <source>
        <dbReference type="Pfam" id="PF22248"/>
    </source>
</evidence>
<keyword evidence="11" id="KW-0482">Metalloprotease</keyword>
<feature type="domain" description="Endoplasmic reticulum metallopeptidase 1-like C-terminal" evidence="18">
    <location>
        <begin position="674"/>
        <end position="914"/>
    </location>
</feature>
<dbReference type="InterPro" id="IPR053974">
    <property type="entry name" value="ERMP1_1-A_TM"/>
</dbReference>
<dbReference type="Pfam" id="PF22248">
    <property type="entry name" value="ERMP1_C"/>
    <property type="match status" value="1"/>
</dbReference>
<comment type="similarity">
    <text evidence="3">Belongs to the peptidase M28 family.</text>
</comment>
<evidence type="ECO:0000256" key="8">
    <source>
        <dbReference type="ARBA" id="ARBA00022824"/>
    </source>
</evidence>
<dbReference type="InterPro" id="IPR045175">
    <property type="entry name" value="M28_fam"/>
</dbReference>
<feature type="transmembrane region" description="Helical" evidence="16">
    <location>
        <begin position="437"/>
        <end position="463"/>
    </location>
</feature>
<evidence type="ECO:0000256" key="5">
    <source>
        <dbReference type="ARBA" id="ARBA00022692"/>
    </source>
</evidence>
<evidence type="ECO:0000313" key="21">
    <source>
        <dbReference type="Proteomes" id="UP000192578"/>
    </source>
</evidence>
<protein>
    <recommendedName>
        <fullName evidence="14">FXNA-like protease</fullName>
    </recommendedName>
</protein>
<dbReference type="Proteomes" id="UP000192578">
    <property type="component" value="Unassembled WGS sequence"/>
</dbReference>
<evidence type="ECO:0000313" key="20">
    <source>
        <dbReference type="EMBL" id="OWA52743.1"/>
    </source>
</evidence>
<keyword evidence="21" id="KW-1185">Reference proteome</keyword>
<dbReference type="GO" id="GO:0006508">
    <property type="term" value="P:proteolysis"/>
    <property type="evidence" value="ECO:0007669"/>
    <property type="project" value="UniProtKB-KW"/>
</dbReference>
<dbReference type="CDD" id="cd03875">
    <property type="entry name" value="M28_Fxna_like"/>
    <property type="match status" value="1"/>
</dbReference>
<dbReference type="GO" id="GO:0005789">
    <property type="term" value="C:endoplasmic reticulum membrane"/>
    <property type="evidence" value="ECO:0007669"/>
    <property type="project" value="UniProtKB-SubCell"/>
</dbReference>
<dbReference type="AlphaFoldDB" id="A0A9X6RLS9"/>
<dbReference type="InterPro" id="IPR007484">
    <property type="entry name" value="Peptidase_M28"/>
</dbReference>
<dbReference type="FunFam" id="3.40.630.10:FF:000008">
    <property type="entry name" value="Endoplasmic reticulum metallopeptidase 1"/>
    <property type="match status" value="1"/>
</dbReference>
<evidence type="ECO:0000256" key="7">
    <source>
        <dbReference type="ARBA" id="ARBA00022801"/>
    </source>
</evidence>
<feature type="transmembrane region" description="Helical" evidence="16">
    <location>
        <begin position="611"/>
        <end position="633"/>
    </location>
</feature>
<evidence type="ECO:0000256" key="16">
    <source>
        <dbReference type="SAM" id="Phobius"/>
    </source>
</evidence>
<dbReference type="Gene3D" id="3.40.630.10">
    <property type="entry name" value="Zn peptidases"/>
    <property type="match status" value="1"/>
</dbReference>
<keyword evidence="5 16" id="KW-0812">Transmembrane</keyword>
<dbReference type="Pfam" id="PF04389">
    <property type="entry name" value="Peptidase_M28"/>
    <property type="match status" value="1"/>
</dbReference>
<keyword evidence="4" id="KW-0645">Protease</keyword>
<evidence type="ECO:0000259" key="17">
    <source>
        <dbReference type="Pfam" id="PF04389"/>
    </source>
</evidence>
<feature type="domain" description="Endoplasmic reticulum metallopeptidase 1/1-A TM" evidence="19">
    <location>
        <begin position="440"/>
        <end position="643"/>
    </location>
</feature>
<keyword evidence="9" id="KW-0862">Zinc</keyword>
<dbReference type="Pfam" id="PF22249">
    <property type="entry name" value="ERMP1-TM"/>
    <property type="match status" value="1"/>
</dbReference>
<dbReference type="GO" id="GO:0008235">
    <property type="term" value="F:metalloexopeptidase activity"/>
    <property type="evidence" value="ECO:0007669"/>
    <property type="project" value="InterPro"/>
</dbReference>
<accession>A0A9X6RLS9</accession>
<evidence type="ECO:0000256" key="13">
    <source>
        <dbReference type="ARBA" id="ARBA00023180"/>
    </source>
</evidence>
<dbReference type="PANTHER" id="PTHR12147:SF22">
    <property type="entry name" value="ENDOPLASMIC RETICULUM METALLOPEPTIDASE 1"/>
    <property type="match status" value="1"/>
</dbReference>
<comment type="cofactor">
    <cofactor evidence="1">
        <name>Zn(2+)</name>
        <dbReference type="ChEBI" id="CHEBI:29105"/>
    </cofactor>
</comment>
<keyword evidence="7" id="KW-0378">Hydrolase</keyword>
<gene>
    <name evidence="20" type="ORF">BV898_17186</name>
</gene>
<feature type="transmembrane region" description="Helical" evidence="16">
    <location>
        <begin position="579"/>
        <end position="599"/>
    </location>
</feature>
<feature type="transmembrane region" description="Helical" evidence="16">
    <location>
        <begin position="469"/>
        <end position="493"/>
    </location>
</feature>
<feature type="transmembrane region" description="Helical" evidence="16">
    <location>
        <begin position="399"/>
        <end position="416"/>
    </location>
</feature>
<keyword evidence="6" id="KW-0479">Metal-binding</keyword>
<organism evidence="20 21">
    <name type="scientific">Hypsibius exemplaris</name>
    <name type="common">Freshwater tardigrade</name>
    <dbReference type="NCBI Taxonomy" id="2072580"/>
    <lineage>
        <taxon>Eukaryota</taxon>
        <taxon>Metazoa</taxon>
        <taxon>Ecdysozoa</taxon>
        <taxon>Tardigrada</taxon>
        <taxon>Eutardigrada</taxon>
        <taxon>Parachela</taxon>
        <taxon>Hypsibioidea</taxon>
        <taxon>Hypsibiidae</taxon>
        <taxon>Hypsibius</taxon>
    </lineage>
</organism>
<name>A0A9X6RLS9_HYPEX</name>
<sequence length="916" mass="101113">MSGEGVRRRVAQKNRAPIGSNGQQDDHSTDDGSAKLGWAQWIFLSIYFTGVVYGSQFIGGHLPKPWPSSDHGDIRDLSRFSEDRATQHLLTLTSFRPRTVGTDGNDKFSVKYFLKEAEAIRKKASPVNLIEIDHQVVSGSFRLAFLNGIYERRFNNVYQNIHNVLVRIGPLHEYSESNRTLLVNCHFDAAIGVDGASDDLSQCVTMLEALTVLAQRAPLKHRVLFLFNGAEESILQASHGFVTQHPWAQDVTAFINLEAAGSGGRDVLFQTGPKHPWLVRAYALVPFPCGNSFGEEIFQSGIIPSDTDFRIFRDHGSIPGVDIAYVENGYVYHTHYDRVEQITPGTLQRSGENLISLIYGIVTSPEFQDLENCVECATDSAVYFDFLGIAFITYSHRSGVIVNCIFVLAAIATIFAELRLELITSGVYTSSLRKAKLLGLGIAAAVTAVIVPVVSVACLAYLVSFVAPMSWYASPHLAFFLYGCPTVGMVFAVHRYFLSGRVMASTPIGLRESIIYHSVGFLWMIVLIVTTSYGLNSAFVPLLFLAGPLPIRVMWLNFQPLTRRDLTAFLTAHMTSVSIPTIFGLYTLLSMLRVFIPIFGRSGSELNPDVALAVLVSFSIACLMSYYGSLVHVTDLKSSSQIAKLFAGITFGTVLLISLTPIGFPYSSPPNGIAPKRLALQHFHREDYDLAGKQVSEDNGLWIVPLDFIGIKPLSGIFNLTGALSADCVGKLYCGLPFIYPIIKLFRHHLVVPVREEPRLPHHPLLVNTGKESITERLTKWTFSAELVDHSNIYISPAAHCRLTGWNLTAAEPMNGPEWNGRPTYFVFLVAGYEAGKTKFDKVFSIELECRSGLLNSSDASSSSSSSSPVAVESVRITVVNHFLAMTSPLLDRVLTQLPSWVAEIHWLNSLQSYVF</sequence>
<dbReference type="PANTHER" id="PTHR12147">
    <property type="entry name" value="METALLOPEPTIDASE M28 FAMILY MEMBER"/>
    <property type="match status" value="1"/>
</dbReference>
<comment type="subcellular location">
    <subcellularLocation>
        <location evidence="2">Endoplasmic reticulum membrane</location>
        <topology evidence="2">Multi-pass membrane protein</topology>
    </subcellularLocation>
</comment>
<evidence type="ECO:0000256" key="11">
    <source>
        <dbReference type="ARBA" id="ARBA00023049"/>
    </source>
</evidence>
<evidence type="ECO:0000256" key="14">
    <source>
        <dbReference type="ARBA" id="ARBA00078796"/>
    </source>
</evidence>
<keyword evidence="10 16" id="KW-1133">Transmembrane helix</keyword>
<proteinExistence type="inferred from homology"/>
<feature type="domain" description="Peptidase M28" evidence="17">
    <location>
        <begin position="173"/>
        <end position="357"/>
    </location>
</feature>
<reference evidence="21" key="1">
    <citation type="submission" date="2017-01" db="EMBL/GenBank/DDBJ databases">
        <title>Comparative genomics of anhydrobiosis in the tardigrade Hypsibius dujardini.</title>
        <authorList>
            <person name="Yoshida Y."/>
            <person name="Koutsovoulos G."/>
            <person name="Laetsch D."/>
            <person name="Stevens L."/>
            <person name="Kumar S."/>
            <person name="Horikawa D."/>
            <person name="Ishino K."/>
            <person name="Komine S."/>
            <person name="Tomita M."/>
            <person name="Blaxter M."/>
            <person name="Arakawa K."/>
        </authorList>
    </citation>
    <scope>NUCLEOTIDE SEQUENCE [LARGE SCALE GENOMIC DNA]</scope>
    <source>
        <strain evidence="21">Z151</strain>
    </source>
</reference>
<evidence type="ECO:0000256" key="10">
    <source>
        <dbReference type="ARBA" id="ARBA00022989"/>
    </source>
</evidence>
<evidence type="ECO:0000256" key="2">
    <source>
        <dbReference type="ARBA" id="ARBA00004477"/>
    </source>
</evidence>
<comment type="caution">
    <text evidence="20">The sequence shown here is derived from an EMBL/GenBank/DDBJ whole genome shotgun (WGS) entry which is preliminary data.</text>
</comment>